<evidence type="ECO:0000313" key="2">
    <source>
        <dbReference type="Proteomes" id="UP000008672"/>
    </source>
</evidence>
<dbReference type="SUPFAM" id="SSF53098">
    <property type="entry name" value="Ribonuclease H-like"/>
    <property type="match status" value="1"/>
</dbReference>
<name>H3ABT3_LATCH</name>
<reference evidence="1" key="3">
    <citation type="submission" date="2025-09" db="UniProtKB">
        <authorList>
            <consortium name="Ensembl"/>
        </authorList>
    </citation>
    <scope>IDENTIFICATION</scope>
</reference>
<dbReference type="Ensembl" id="ENSLACT00000007163.1">
    <property type="protein sequence ID" value="ENSLACP00000007104.1"/>
    <property type="gene ID" value="ENSLACG00000006302.1"/>
</dbReference>
<proteinExistence type="predicted"/>
<accession>H3ABT3</accession>
<dbReference type="PANTHER" id="PTHR37162">
    <property type="entry name" value="HAT FAMILY DIMERISATION DOMAINCONTAINING PROTEIN-RELATED"/>
    <property type="match status" value="1"/>
</dbReference>
<evidence type="ECO:0008006" key="3">
    <source>
        <dbReference type="Google" id="ProtNLM"/>
    </source>
</evidence>
<dbReference type="AlphaFoldDB" id="H3ABT3"/>
<dbReference type="GeneTree" id="ENSGT00940000164322"/>
<organism evidence="1 2">
    <name type="scientific">Latimeria chalumnae</name>
    <name type="common">Coelacanth</name>
    <dbReference type="NCBI Taxonomy" id="7897"/>
    <lineage>
        <taxon>Eukaryota</taxon>
        <taxon>Metazoa</taxon>
        <taxon>Chordata</taxon>
        <taxon>Craniata</taxon>
        <taxon>Vertebrata</taxon>
        <taxon>Euteleostomi</taxon>
        <taxon>Coelacanthiformes</taxon>
        <taxon>Coelacanthidae</taxon>
        <taxon>Latimeria</taxon>
    </lineage>
</organism>
<dbReference type="Proteomes" id="UP000008672">
    <property type="component" value="Unassembled WGS sequence"/>
</dbReference>
<dbReference type="eggNOG" id="ENOG502RX81">
    <property type="taxonomic scope" value="Eukaryota"/>
</dbReference>
<reference evidence="1" key="2">
    <citation type="submission" date="2025-08" db="UniProtKB">
        <authorList>
            <consortium name="Ensembl"/>
        </authorList>
    </citation>
    <scope>IDENTIFICATION</scope>
</reference>
<protein>
    <recommendedName>
        <fullName evidence="3">DUF4371 domain-containing protein</fullName>
    </recommendedName>
</protein>
<dbReference type="InterPro" id="IPR012337">
    <property type="entry name" value="RNaseH-like_sf"/>
</dbReference>
<reference evidence="2" key="1">
    <citation type="submission" date="2011-08" db="EMBL/GenBank/DDBJ databases">
        <title>The draft genome of Latimeria chalumnae.</title>
        <authorList>
            <person name="Di Palma F."/>
            <person name="Alfoldi J."/>
            <person name="Johnson J."/>
            <person name="Berlin A."/>
            <person name="Gnerre S."/>
            <person name="Jaffe D."/>
            <person name="MacCallum I."/>
            <person name="Young S."/>
            <person name="Walker B.J."/>
            <person name="Lander E."/>
            <person name="Lindblad-Toh K."/>
        </authorList>
    </citation>
    <scope>NUCLEOTIDE SEQUENCE [LARGE SCALE GENOMIC DNA]</scope>
    <source>
        <strain evidence="2">Wild caught</strain>
    </source>
</reference>
<evidence type="ECO:0000313" key="1">
    <source>
        <dbReference type="Ensembl" id="ENSLACP00000007104.1"/>
    </source>
</evidence>
<keyword evidence="2" id="KW-1185">Reference proteome</keyword>
<dbReference type="PANTHER" id="PTHR37162:SF1">
    <property type="entry name" value="BED-TYPE DOMAIN-CONTAINING PROTEIN"/>
    <property type="match status" value="1"/>
</dbReference>
<dbReference type="HOGENOM" id="CLU_013265_2_0_1"/>
<sequence length="592" mass="66260">CTICWSHFSVKYKGLGDRVGHRQGPQHAAAASEMALQSSVSSFIQTDSDDKVIEAETRSACFLIKHNVPLGASDHATITRKIAQKYASKRSKTTAIIYHALAPEFTQETITASRSGPFTLRLDTSSDTEDKLFLILIRHCHAQTGEIKVALLDLPVCNIGTAESLLECVNVFKCFQIPWQNVVALLCDSTSVNVGQHNSLKTLIEKVSSADLFTLGCTCHLISLCASKAASALSIAVGDVLIRVFYYLDKSAKRKHLLKEYADFVGIEYRKILKRAPTRWLSLGRCVDRFLIMLPASCTFFCRKISTRKLLGIWLVKGPEVKLYMSFSSANVPIFEEANKLFQYETPCIYLVNSALCDFMKKLLLRQIKPNVVADLGTQARKLDFKNTDNQLPNSELFIGFSTKQYIQLNEELSNADVRKYYVNAFDYIVRKFPMEDTVLTCAGLMDYNQRGRYTFQNVETLIGKLSGSFTRQEMDALYDESLSYEQTITPCAHAGFLRQDLLWGAISQIKNPVTGKAACRTLTKLAQLVLTPPHSNADIEHFSMVHKNKTELRSSLSPGIHGALMKMKINSLKADFCYNIPLTASLLQKAK</sequence>
<dbReference type="InParanoid" id="H3ABT3"/>
<dbReference type="EMBL" id="AFYH01157696">
    <property type="status" value="NOT_ANNOTATED_CDS"/>
    <property type="molecule type" value="Genomic_DNA"/>
</dbReference>